<dbReference type="InterPro" id="IPR052934">
    <property type="entry name" value="Methyl-DNA_Rec/Restrict_Enz"/>
</dbReference>
<protein>
    <submittedName>
        <fullName evidence="3">Dynein-related subfamily AAA family protein</fullName>
    </submittedName>
</protein>
<evidence type="ECO:0000313" key="2">
    <source>
        <dbReference type="EMBL" id="QCI27605.1"/>
    </source>
</evidence>
<reference evidence="3 4" key="2">
    <citation type="submission" date="2018-11" db="EMBL/GenBank/DDBJ databases">
        <title>Genomic Encyclopedia of Type Strains, Phase IV (KMG-IV): sequencing the most valuable type-strain genomes for metagenomic binning, comparative biology and taxonomic classification.</title>
        <authorList>
            <person name="Goeker M."/>
        </authorList>
    </citation>
    <scope>NUCLEOTIDE SEQUENCE [LARGE SCALE GENOMIC DNA]</scope>
    <source>
        <strain evidence="3 4">DSM 27783</strain>
    </source>
</reference>
<dbReference type="PANTHER" id="PTHR37291">
    <property type="entry name" value="5-METHYLCYTOSINE-SPECIFIC RESTRICTION ENZYME B"/>
    <property type="match status" value="1"/>
</dbReference>
<proteinExistence type="predicted"/>
<dbReference type="RefSeq" id="WP_123352598.1">
    <property type="nucleotide sequence ID" value="NZ_CP027432.2"/>
</dbReference>
<dbReference type="GO" id="GO:0016887">
    <property type="term" value="F:ATP hydrolysis activity"/>
    <property type="evidence" value="ECO:0007669"/>
    <property type="project" value="InterPro"/>
</dbReference>
<dbReference type="SMART" id="SM00382">
    <property type="entry name" value="AAA"/>
    <property type="match status" value="1"/>
</dbReference>
<accession>A0AAJ4RD66</accession>
<dbReference type="EMBL" id="CP027432">
    <property type="protein sequence ID" value="QCI27605.1"/>
    <property type="molecule type" value="Genomic_DNA"/>
</dbReference>
<evidence type="ECO:0000313" key="3">
    <source>
        <dbReference type="EMBL" id="ROR40216.1"/>
    </source>
</evidence>
<evidence type="ECO:0000259" key="1">
    <source>
        <dbReference type="SMART" id="SM00382"/>
    </source>
</evidence>
<evidence type="ECO:0000313" key="4">
    <source>
        <dbReference type="Proteomes" id="UP000272781"/>
    </source>
</evidence>
<dbReference type="SUPFAM" id="SSF52540">
    <property type="entry name" value="P-loop containing nucleoside triphosphate hydrolases"/>
    <property type="match status" value="1"/>
</dbReference>
<reference evidence="2" key="3">
    <citation type="submission" date="2019-06" db="EMBL/GenBank/DDBJ databases">
        <title>A comparative analysis of the Nautiliaceae.</title>
        <authorList>
            <person name="Grosche A."/>
            <person name="Smedile F."/>
            <person name="Vetriani C."/>
        </authorList>
    </citation>
    <scope>NUCLEOTIDE SEQUENCE</scope>
    <source>
        <strain evidence="2">TB6</strain>
    </source>
</reference>
<dbReference type="Proteomes" id="UP000298805">
    <property type="component" value="Chromosome"/>
</dbReference>
<dbReference type="InterPro" id="IPR027417">
    <property type="entry name" value="P-loop_NTPase"/>
</dbReference>
<dbReference type="InterPro" id="IPR011704">
    <property type="entry name" value="ATPase_dyneun-rel_AAA"/>
</dbReference>
<dbReference type="PANTHER" id="PTHR37291:SF1">
    <property type="entry name" value="TYPE IV METHYL-DIRECTED RESTRICTION ENZYME ECOKMCRB SUBUNIT"/>
    <property type="match status" value="1"/>
</dbReference>
<evidence type="ECO:0000313" key="5">
    <source>
        <dbReference type="Proteomes" id="UP000298805"/>
    </source>
</evidence>
<dbReference type="GO" id="GO:0005524">
    <property type="term" value="F:ATP binding"/>
    <property type="evidence" value="ECO:0007669"/>
    <property type="project" value="InterPro"/>
</dbReference>
<name>A0AAJ4RD66_9BACT</name>
<dbReference type="InterPro" id="IPR003593">
    <property type="entry name" value="AAA+_ATPase"/>
</dbReference>
<keyword evidence="5" id="KW-1185">Reference proteome</keyword>
<gene>
    <name evidence="2" type="ORF">C6V80_01095</name>
    <name evidence="3" type="ORF">EDC58_1204</name>
</gene>
<feature type="domain" description="AAA+ ATPase" evidence="1">
    <location>
        <begin position="120"/>
        <end position="327"/>
    </location>
</feature>
<dbReference type="Pfam" id="PF07728">
    <property type="entry name" value="AAA_5"/>
    <property type="match status" value="1"/>
</dbReference>
<sequence>MIWMGKRNYKNLDFTKYENYEKLKEGDEIFIYDDLNKAAFTVIEKYGFNNKKLDKVDKFTEIETDLPYTVLYKTKNGKTFVSLNEKEADFILNIKSKNIDTFENNKQLLNLTSFGNLSFPLKNILFKGVPGTGKSTTIDKIIEEKLELKKGTENYKNNVLKINIHSASSNADLMQGIAITTKNEQVIYKEKQGLVLNHIQNALYNPYEPFVLVLEEIQENSLNELIGDLIYLIEPSKRAKLKDLNADLAQEYSIEDLIKFYENNIADGHSFHSVKIPNLVSDGEFREMIFPDNLYVFCTSNYRDDKKVIEDNLLRRFDVIEIYPNPNVIKDKKVKEFFETMNNAILETFKDEIHPDRFLIGHANWIDVNGFSNEKFYKALLKVIVEFKEIKEIEFETLKKIFDKTINKLNLDNEIFKEENWENYKTIVDYLQNKIYSFLSNNNNEK</sequence>
<organism evidence="3 4">
    <name type="scientific">Caminibacter pacificus</name>
    <dbReference type="NCBI Taxonomy" id="1424653"/>
    <lineage>
        <taxon>Bacteria</taxon>
        <taxon>Pseudomonadati</taxon>
        <taxon>Campylobacterota</taxon>
        <taxon>Epsilonproteobacteria</taxon>
        <taxon>Nautiliales</taxon>
        <taxon>Nautiliaceae</taxon>
        <taxon>Caminibacter</taxon>
    </lineage>
</organism>
<dbReference type="Gene3D" id="3.40.50.300">
    <property type="entry name" value="P-loop containing nucleotide triphosphate hydrolases"/>
    <property type="match status" value="1"/>
</dbReference>
<dbReference type="Proteomes" id="UP000272781">
    <property type="component" value="Unassembled WGS sequence"/>
</dbReference>
<dbReference type="AlphaFoldDB" id="A0AAJ4RD66"/>
<dbReference type="EMBL" id="RJVK01000002">
    <property type="protein sequence ID" value="ROR40216.1"/>
    <property type="molecule type" value="Genomic_DNA"/>
</dbReference>
<reference evidence="5" key="1">
    <citation type="submission" date="2018-03" db="EMBL/GenBank/DDBJ databases">
        <title>A comparative analysis of the Nautiliaceae.</title>
        <authorList>
            <person name="Grosche A."/>
            <person name="Smedile F."/>
            <person name="Vetriani C."/>
        </authorList>
    </citation>
    <scope>NUCLEOTIDE SEQUENCE [LARGE SCALE GENOMIC DNA]</scope>
    <source>
        <strain evidence="5">TB6</strain>
    </source>
</reference>